<evidence type="ECO:0000256" key="3">
    <source>
        <dbReference type="ARBA" id="ARBA00023235"/>
    </source>
</evidence>
<dbReference type="GO" id="GO:0016853">
    <property type="term" value="F:isomerase activity"/>
    <property type="evidence" value="ECO:0007669"/>
    <property type="project" value="UniProtKB-KW"/>
</dbReference>
<comment type="similarity">
    <text evidence="1 5">Belongs to the pseudouridine synthase RsuA family.</text>
</comment>
<dbReference type="Gene3D" id="3.30.70.1560">
    <property type="entry name" value="Alpha-L RNA-binding motif"/>
    <property type="match status" value="1"/>
</dbReference>
<evidence type="ECO:0000313" key="7">
    <source>
        <dbReference type="EMBL" id="MFD0958595.1"/>
    </source>
</evidence>
<dbReference type="PANTHER" id="PTHR47683:SF4">
    <property type="entry name" value="PSEUDOURIDINE SYNTHASE"/>
    <property type="match status" value="1"/>
</dbReference>
<dbReference type="InterPro" id="IPR018496">
    <property type="entry name" value="PsdUridine_synth_RsuA/RluB_CS"/>
</dbReference>
<keyword evidence="8" id="KW-1185">Reference proteome</keyword>
<dbReference type="PROSITE" id="PS01149">
    <property type="entry name" value="PSI_RSU"/>
    <property type="match status" value="1"/>
</dbReference>
<dbReference type="EMBL" id="JBHTJZ010000005">
    <property type="protein sequence ID" value="MFD0958595.1"/>
    <property type="molecule type" value="Genomic_DNA"/>
</dbReference>
<dbReference type="InterPro" id="IPR000748">
    <property type="entry name" value="PsdUridine_synth_RsuA/RluB/E/F"/>
</dbReference>
<dbReference type="Pfam" id="PF00849">
    <property type="entry name" value="PseudoU_synth_2"/>
    <property type="match status" value="1"/>
</dbReference>
<dbReference type="InterPro" id="IPR042092">
    <property type="entry name" value="PsdUridine_s_RsuA/RluB/E/F_cat"/>
</dbReference>
<dbReference type="PROSITE" id="PS50889">
    <property type="entry name" value="S4"/>
    <property type="match status" value="1"/>
</dbReference>
<evidence type="ECO:0000256" key="5">
    <source>
        <dbReference type="RuleBase" id="RU003887"/>
    </source>
</evidence>
<evidence type="ECO:0000256" key="4">
    <source>
        <dbReference type="PROSITE-ProRule" id="PRU00182"/>
    </source>
</evidence>
<keyword evidence="2 4" id="KW-0694">RNA-binding</keyword>
<reference evidence="8" key="1">
    <citation type="journal article" date="2019" name="Int. J. Syst. Evol. Microbiol.">
        <title>The Global Catalogue of Microorganisms (GCM) 10K type strain sequencing project: providing services to taxonomists for standard genome sequencing and annotation.</title>
        <authorList>
            <consortium name="The Broad Institute Genomics Platform"/>
            <consortium name="The Broad Institute Genome Sequencing Center for Infectious Disease"/>
            <person name="Wu L."/>
            <person name="Ma J."/>
        </authorList>
    </citation>
    <scope>NUCLEOTIDE SEQUENCE [LARGE SCALE GENOMIC DNA]</scope>
    <source>
        <strain evidence="8">CCUG 59129</strain>
    </source>
</reference>
<evidence type="ECO:0000256" key="1">
    <source>
        <dbReference type="ARBA" id="ARBA00008348"/>
    </source>
</evidence>
<accession>A0ABW3HM86</accession>
<keyword evidence="3 5" id="KW-0413">Isomerase</keyword>
<proteinExistence type="inferred from homology"/>
<dbReference type="InterPro" id="IPR020094">
    <property type="entry name" value="TruA/RsuA/RluB/E/F_N"/>
</dbReference>
<feature type="domain" description="RNA-binding S4" evidence="6">
    <location>
        <begin position="5"/>
        <end position="65"/>
    </location>
</feature>
<dbReference type="Pfam" id="PF01479">
    <property type="entry name" value="S4"/>
    <property type="match status" value="1"/>
</dbReference>
<protein>
    <recommendedName>
        <fullName evidence="5">Pseudouridine synthase</fullName>
        <ecNumber evidence="5">5.4.99.-</ecNumber>
    </recommendedName>
</protein>
<name>A0ABW3HM86_9BACL</name>
<dbReference type="InterPro" id="IPR002942">
    <property type="entry name" value="S4_RNA-bd"/>
</dbReference>
<dbReference type="InterPro" id="IPR020103">
    <property type="entry name" value="PsdUridine_synth_cat_dom_sf"/>
</dbReference>
<dbReference type="SUPFAM" id="SSF55120">
    <property type="entry name" value="Pseudouridine synthase"/>
    <property type="match status" value="1"/>
</dbReference>
<dbReference type="PANTHER" id="PTHR47683">
    <property type="entry name" value="PSEUDOURIDINE SYNTHASE FAMILY PROTEIN-RELATED"/>
    <property type="match status" value="1"/>
</dbReference>
<dbReference type="Gene3D" id="3.10.290.10">
    <property type="entry name" value="RNA-binding S4 domain"/>
    <property type="match status" value="1"/>
</dbReference>
<dbReference type="EC" id="5.4.99.-" evidence="5"/>
<dbReference type="InterPro" id="IPR050343">
    <property type="entry name" value="RsuA_PseudoU_synthase"/>
</dbReference>
<dbReference type="CDD" id="cd02553">
    <property type="entry name" value="PseudoU_synth_RsuA"/>
    <property type="match status" value="1"/>
</dbReference>
<evidence type="ECO:0000256" key="2">
    <source>
        <dbReference type="ARBA" id="ARBA00022884"/>
    </source>
</evidence>
<gene>
    <name evidence="7" type="ORF">ACFQ2I_04260</name>
</gene>
<dbReference type="SMART" id="SM00363">
    <property type="entry name" value="S4"/>
    <property type="match status" value="1"/>
</dbReference>
<dbReference type="InterPro" id="IPR006145">
    <property type="entry name" value="PsdUridine_synth_RsuA/RluA"/>
</dbReference>
<evidence type="ECO:0000259" key="6">
    <source>
        <dbReference type="SMART" id="SM00363"/>
    </source>
</evidence>
<dbReference type="Proteomes" id="UP001596989">
    <property type="component" value="Unassembled WGS sequence"/>
</dbReference>
<dbReference type="Gene3D" id="3.30.70.580">
    <property type="entry name" value="Pseudouridine synthase I, catalytic domain, N-terminal subdomain"/>
    <property type="match status" value="1"/>
</dbReference>
<dbReference type="SUPFAM" id="SSF55174">
    <property type="entry name" value="Alpha-L RNA-binding motif"/>
    <property type="match status" value="1"/>
</dbReference>
<dbReference type="CDD" id="cd00165">
    <property type="entry name" value="S4"/>
    <property type="match status" value="1"/>
</dbReference>
<organism evidence="7 8">
    <name type="scientific">Paenibacillus chungangensis</name>
    <dbReference type="NCBI Taxonomy" id="696535"/>
    <lineage>
        <taxon>Bacteria</taxon>
        <taxon>Bacillati</taxon>
        <taxon>Bacillota</taxon>
        <taxon>Bacilli</taxon>
        <taxon>Bacillales</taxon>
        <taxon>Paenibacillaceae</taxon>
        <taxon>Paenibacillus</taxon>
    </lineage>
</organism>
<dbReference type="NCBIfam" id="TIGR00093">
    <property type="entry name" value="pseudouridine synthase"/>
    <property type="match status" value="1"/>
</dbReference>
<sequence length="248" mass="27795">MADRLRLDKLLANMGYGTRSEIKRAVKLGKVTVDGIVARDSGQMIEPEKQSVQYEGETVVYRDVIYIMMNKPPGVISATEDARERTVVDLLKPEDKLLKPFPVGRLDKDTVGLLLLTNDGALAHDLLSPKKHVAKTYEALVLGQVGESDIQAFAKGVMLDDGYMTMPGELVIIEHPEWQGKACSFIRLTIREGKFHQVKRMFESVGKRVLTLKRVSMGSLMLDHALEEGRYRELTPDELSQLKGNRQS</sequence>
<dbReference type="InterPro" id="IPR036986">
    <property type="entry name" value="S4_RNA-bd_sf"/>
</dbReference>
<dbReference type="RefSeq" id="WP_377562393.1">
    <property type="nucleotide sequence ID" value="NZ_JBHTJZ010000005.1"/>
</dbReference>
<evidence type="ECO:0000313" key="8">
    <source>
        <dbReference type="Proteomes" id="UP001596989"/>
    </source>
</evidence>
<comment type="caution">
    <text evidence="7">The sequence shown here is derived from an EMBL/GenBank/DDBJ whole genome shotgun (WGS) entry which is preliminary data.</text>
</comment>